<comment type="caution">
    <text evidence="2">The sequence shown here is derived from an EMBL/GenBank/DDBJ whole genome shotgun (WGS) entry which is preliminary data.</text>
</comment>
<gene>
    <name evidence="2" type="ORF">BaRGS_00025113</name>
</gene>
<sequence length="295" mass="32727">MEMLLILIGIAALLVCLLLTLLVLLVYSGLFESVDVGAGHPPLGAAVIAYKFGRGPYKEVGPLFTEVCTIAPDNKCLGIYYDDPKKVEANRLRRAVGCVLAEGDEKVDENMRHKFEKEGFKIISLPYVENAVCTKFPYISIFSIFIAVSKVYPKLGVYIEEHKLCAHPFLEIYDGKMIRFMAPLSKQQEFYVPESLKRYPGEVPYESYYYTDEPSLNVSQSDLSTTFDESQSETSLLDSPKCTVKCEKKEDEEGTAGSPTVGGSAEKELNGSDEESTSSFEEVKMDNSDVPASQP</sequence>
<protein>
    <recommendedName>
        <fullName evidence="4">Testis-expressed sequence 264 protein</fullName>
    </recommendedName>
</protein>
<dbReference type="Proteomes" id="UP001519460">
    <property type="component" value="Unassembled WGS sequence"/>
</dbReference>
<evidence type="ECO:0008006" key="4">
    <source>
        <dbReference type="Google" id="ProtNLM"/>
    </source>
</evidence>
<dbReference type="AlphaFoldDB" id="A0ABD0K9F0"/>
<feature type="compositionally biased region" description="Polar residues" evidence="1">
    <location>
        <begin position="220"/>
        <end position="237"/>
    </location>
</feature>
<evidence type="ECO:0000313" key="3">
    <source>
        <dbReference type="Proteomes" id="UP001519460"/>
    </source>
</evidence>
<dbReference type="Gene3D" id="3.20.80.10">
    <property type="entry name" value="Regulatory factor, effector binding domain"/>
    <property type="match status" value="1"/>
</dbReference>
<organism evidence="2 3">
    <name type="scientific">Batillaria attramentaria</name>
    <dbReference type="NCBI Taxonomy" id="370345"/>
    <lineage>
        <taxon>Eukaryota</taxon>
        <taxon>Metazoa</taxon>
        <taxon>Spiralia</taxon>
        <taxon>Lophotrochozoa</taxon>
        <taxon>Mollusca</taxon>
        <taxon>Gastropoda</taxon>
        <taxon>Caenogastropoda</taxon>
        <taxon>Sorbeoconcha</taxon>
        <taxon>Cerithioidea</taxon>
        <taxon>Batillariidae</taxon>
        <taxon>Batillaria</taxon>
    </lineage>
</organism>
<feature type="region of interest" description="Disordered" evidence="1">
    <location>
        <begin position="220"/>
        <end position="295"/>
    </location>
</feature>
<reference evidence="2 3" key="1">
    <citation type="journal article" date="2023" name="Sci. Data">
        <title>Genome assembly of the Korean intertidal mud-creeper Batillaria attramentaria.</title>
        <authorList>
            <person name="Patra A.K."/>
            <person name="Ho P.T."/>
            <person name="Jun S."/>
            <person name="Lee S.J."/>
            <person name="Kim Y."/>
            <person name="Won Y.J."/>
        </authorList>
    </citation>
    <scope>NUCLEOTIDE SEQUENCE [LARGE SCALE GENOMIC DNA]</scope>
    <source>
        <strain evidence="2">Wonlab-2016</strain>
    </source>
</reference>
<dbReference type="EMBL" id="JACVVK020000223">
    <property type="protein sequence ID" value="KAK7483680.1"/>
    <property type="molecule type" value="Genomic_DNA"/>
</dbReference>
<proteinExistence type="predicted"/>
<evidence type="ECO:0000256" key="1">
    <source>
        <dbReference type="SAM" id="MobiDB-lite"/>
    </source>
</evidence>
<name>A0ABD0K9F0_9CAEN</name>
<evidence type="ECO:0000313" key="2">
    <source>
        <dbReference type="EMBL" id="KAK7483680.1"/>
    </source>
</evidence>
<dbReference type="PANTHER" id="PTHR15949">
    <property type="entry name" value="TESTIS-EXPRESSED PROTEIN 264"/>
    <property type="match status" value="1"/>
</dbReference>
<accession>A0ABD0K9F0</accession>
<dbReference type="PANTHER" id="PTHR15949:SF3">
    <property type="entry name" value="TESTIS-EXPRESSED PROTEIN 264"/>
    <property type="match status" value="1"/>
</dbReference>
<dbReference type="InterPro" id="IPR011256">
    <property type="entry name" value="Reg_factor_effector_dom_sf"/>
</dbReference>
<keyword evidence="3" id="KW-1185">Reference proteome</keyword>